<keyword evidence="3" id="KW-1185">Reference proteome</keyword>
<sequence>MYGSLAKTSPPSSSSCSSNWLEFGSLVLCNQRMEETEVRSHLSAQAAGVSFSKATEYQEEEERSSPAAGEPLHPKGQRTEDRGQRKGKPRGLHREAECVCEREGRGDSIVVTRVNVIGPKPTNRREGERKRGGREGVRTRGGVRQSKRGGEIEKGGRK</sequence>
<evidence type="ECO:0000256" key="1">
    <source>
        <dbReference type="SAM" id="MobiDB-lite"/>
    </source>
</evidence>
<feature type="region of interest" description="Disordered" evidence="1">
    <location>
        <begin position="35"/>
        <end position="97"/>
    </location>
</feature>
<name>A0A4Z2EM79_9TELE</name>
<feature type="compositionally biased region" description="Basic and acidic residues" evidence="1">
    <location>
        <begin position="123"/>
        <end position="138"/>
    </location>
</feature>
<feature type="region of interest" description="Disordered" evidence="1">
    <location>
        <begin position="111"/>
        <end position="158"/>
    </location>
</feature>
<feature type="compositionally biased region" description="Basic and acidic residues" evidence="1">
    <location>
        <begin position="148"/>
        <end position="158"/>
    </location>
</feature>
<reference evidence="2 3" key="1">
    <citation type="submission" date="2019-03" db="EMBL/GenBank/DDBJ databases">
        <title>First draft genome of Liparis tanakae, snailfish: a comprehensive survey of snailfish specific genes.</title>
        <authorList>
            <person name="Kim W."/>
            <person name="Song I."/>
            <person name="Jeong J.-H."/>
            <person name="Kim D."/>
            <person name="Kim S."/>
            <person name="Ryu S."/>
            <person name="Song J.Y."/>
            <person name="Lee S.K."/>
        </authorList>
    </citation>
    <scope>NUCLEOTIDE SEQUENCE [LARGE SCALE GENOMIC DNA]</scope>
    <source>
        <tissue evidence="2">Muscle</tissue>
    </source>
</reference>
<evidence type="ECO:0000313" key="2">
    <source>
        <dbReference type="EMBL" id="TNN29963.1"/>
    </source>
</evidence>
<gene>
    <name evidence="2" type="ORF">EYF80_059887</name>
</gene>
<dbReference type="EMBL" id="SRLO01004992">
    <property type="protein sequence ID" value="TNN29963.1"/>
    <property type="molecule type" value="Genomic_DNA"/>
</dbReference>
<evidence type="ECO:0000313" key="3">
    <source>
        <dbReference type="Proteomes" id="UP000314294"/>
    </source>
</evidence>
<accession>A0A4Z2EM79</accession>
<protein>
    <submittedName>
        <fullName evidence="2">Uncharacterized protein</fullName>
    </submittedName>
</protein>
<dbReference type="Proteomes" id="UP000314294">
    <property type="component" value="Unassembled WGS sequence"/>
</dbReference>
<comment type="caution">
    <text evidence="2">The sequence shown here is derived from an EMBL/GenBank/DDBJ whole genome shotgun (WGS) entry which is preliminary data.</text>
</comment>
<dbReference type="AlphaFoldDB" id="A0A4Z2EM79"/>
<organism evidence="2 3">
    <name type="scientific">Liparis tanakae</name>
    <name type="common">Tanaka's snailfish</name>
    <dbReference type="NCBI Taxonomy" id="230148"/>
    <lineage>
        <taxon>Eukaryota</taxon>
        <taxon>Metazoa</taxon>
        <taxon>Chordata</taxon>
        <taxon>Craniata</taxon>
        <taxon>Vertebrata</taxon>
        <taxon>Euteleostomi</taxon>
        <taxon>Actinopterygii</taxon>
        <taxon>Neopterygii</taxon>
        <taxon>Teleostei</taxon>
        <taxon>Neoteleostei</taxon>
        <taxon>Acanthomorphata</taxon>
        <taxon>Eupercaria</taxon>
        <taxon>Perciformes</taxon>
        <taxon>Cottioidei</taxon>
        <taxon>Cottales</taxon>
        <taxon>Liparidae</taxon>
        <taxon>Liparis</taxon>
    </lineage>
</organism>
<proteinExistence type="predicted"/>